<dbReference type="GO" id="GO:0008843">
    <property type="term" value="F:endochitinase activity"/>
    <property type="evidence" value="ECO:0007669"/>
    <property type="project" value="UniProtKB-EC"/>
</dbReference>
<evidence type="ECO:0000313" key="5">
    <source>
        <dbReference type="Proteomes" id="UP000701801"/>
    </source>
</evidence>
<dbReference type="Gene3D" id="3.10.50.10">
    <property type="match status" value="1"/>
</dbReference>
<dbReference type="EC" id="3.2.1.14" evidence="2"/>
<comment type="similarity">
    <text evidence="1">Belongs to the glycosyl hydrolase 18 family. Chitinase class V subfamily.</text>
</comment>
<feature type="non-terminal residue" evidence="4">
    <location>
        <position position="136"/>
    </location>
</feature>
<protein>
    <recommendedName>
        <fullName evidence="2">chitinase</fullName>
        <ecNumber evidence="2">3.2.1.14</ecNumber>
    </recommendedName>
</protein>
<dbReference type="Proteomes" id="UP000701801">
    <property type="component" value="Unassembled WGS sequence"/>
</dbReference>
<dbReference type="PROSITE" id="PS51910">
    <property type="entry name" value="GH18_2"/>
    <property type="match status" value="1"/>
</dbReference>
<evidence type="ECO:0000256" key="1">
    <source>
        <dbReference type="ARBA" id="ARBA00008682"/>
    </source>
</evidence>
<evidence type="ECO:0000256" key="2">
    <source>
        <dbReference type="ARBA" id="ARBA00012729"/>
    </source>
</evidence>
<sequence length="136" mass="15282">MAYDFTCPWAEVSGHHAQLFSPPFTCNNTNPCLQKSTHNAVQYILSQRFPASKLILGIPLYARYFPGATAPGQSFQGGGEVEYRDMDLVWRRDAVVDEDCVAEWYVDSEKGFGFVSFDGVVSIRRKAEYVLERGMG</sequence>
<dbReference type="InterPro" id="IPR050314">
    <property type="entry name" value="Glycosyl_Hydrlase_18"/>
</dbReference>
<feature type="domain" description="GH18" evidence="3">
    <location>
        <begin position="1"/>
        <end position="136"/>
    </location>
</feature>
<dbReference type="InterPro" id="IPR029070">
    <property type="entry name" value="Chitinase_insertion_sf"/>
</dbReference>
<dbReference type="InterPro" id="IPR017853">
    <property type="entry name" value="GH"/>
</dbReference>
<dbReference type="PANTHER" id="PTHR11177:SF317">
    <property type="entry name" value="CHITINASE 12-RELATED"/>
    <property type="match status" value="1"/>
</dbReference>
<dbReference type="InterPro" id="IPR001223">
    <property type="entry name" value="Glyco_hydro18_cat"/>
</dbReference>
<dbReference type="EMBL" id="CAJVRM010000098">
    <property type="protein sequence ID" value="CAG8974282.1"/>
    <property type="molecule type" value="Genomic_DNA"/>
</dbReference>
<evidence type="ECO:0000313" key="4">
    <source>
        <dbReference type="EMBL" id="CAG8974282.1"/>
    </source>
</evidence>
<dbReference type="Gene3D" id="3.20.20.80">
    <property type="entry name" value="Glycosidases"/>
    <property type="match status" value="1"/>
</dbReference>
<dbReference type="OrthoDB" id="76388at2759"/>
<dbReference type="Pfam" id="PF00704">
    <property type="entry name" value="Glyco_hydro_18"/>
    <property type="match status" value="1"/>
</dbReference>
<keyword evidence="5" id="KW-1185">Reference proteome</keyword>
<dbReference type="GO" id="GO:0005975">
    <property type="term" value="P:carbohydrate metabolic process"/>
    <property type="evidence" value="ECO:0007669"/>
    <property type="project" value="InterPro"/>
</dbReference>
<dbReference type="PANTHER" id="PTHR11177">
    <property type="entry name" value="CHITINASE"/>
    <property type="match status" value="1"/>
</dbReference>
<dbReference type="AlphaFoldDB" id="A0A9N9Q4B8"/>
<proteinExistence type="inferred from homology"/>
<accession>A0A9N9Q4B8</accession>
<comment type="caution">
    <text evidence="4">The sequence shown here is derived from an EMBL/GenBank/DDBJ whole genome shotgun (WGS) entry which is preliminary data.</text>
</comment>
<name>A0A9N9Q4B8_9HELO</name>
<gene>
    <name evidence="4" type="ORF">HYALB_00010350</name>
</gene>
<dbReference type="SUPFAM" id="SSF51445">
    <property type="entry name" value="(Trans)glycosidases"/>
    <property type="match status" value="1"/>
</dbReference>
<reference evidence="4" key="1">
    <citation type="submission" date="2021-07" db="EMBL/GenBank/DDBJ databases">
        <authorList>
            <person name="Durling M."/>
        </authorList>
    </citation>
    <scope>NUCLEOTIDE SEQUENCE</scope>
</reference>
<evidence type="ECO:0000259" key="3">
    <source>
        <dbReference type="PROSITE" id="PS51910"/>
    </source>
</evidence>
<organism evidence="4 5">
    <name type="scientific">Hymenoscyphus albidus</name>
    <dbReference type="NCBI Taxonomy" id="595503"/>
    <lineage>
        <taxon>Eukaryota</taxon>
        <taxon>Fungi</taxon>
        <taxon>Dikarya</taxon>
        <taxon>Ascomycota</taxon>
        <taxon>Pezizomycotina</taxon>
        <taxon>Leotiomycetes</taxon>
        <taxon>Helotiales</taxon>
        <taxon>Helotiaceae</taxon>
        <taxon>Hymenoscyphus</taxon>
    </lineage>
</organism>